<name>A0A819YWI1_9BILA</name>
<comment type="caution">
    <text evidence="1">The sequence shown here is derived from an EMBL/GenBank/DDBJ whole genome shotgun (WGS) entry which is preliminary data.</text>
</comment>
<accession>A0A819YWI1</accession>
<protein>
    <submittedName>
        <fullName evidence="1">Uncharacterized protein</fullName>
    </submittedName>
</protein>
<dbReference type="AlphaFoldDB" id="A0A819YWI1"/>
<sequence length="106" mass="12544">LYQEEEDRRKQNVETEQPMVDEEEIFDKCKFGNTYEKKNLKKTPNQISNSTDLLSRIFSTMEKYKEAFFVICLHNQITFYLTVNDINALIECDLIDTTNAFLSFVL</sequence>
<proteinExistence type="predicted"/>
<evidence type="ECO:0000313" key="2">
    <source>
        <dbReference type="Proteomes" id="UP000663874"/>
    </source>
</evidence>
<feature type="non-terminal residue" evidence="1">
    <location>
        <position position="106"/>
    </location>
</feature>
<reference evidence="1" key="1">
    <citation type="submission" date="2021-02" db="EMBL/GenBank/DDBJ databases">
        <authorList>
            <person name="Nowell W R."/>
        </authorList>
    </citation>
    <scope>NUCLEOTIDE SEQUENCE</scope>
</reference>
<dbReference type="EMBL" id="CAJOBE010012757">
    <property type="protein sequence ID" value="CAF4154720.1"/>
    <property type="molecule type" value="Genomic_DNA"/>
</dbReference>
<gene>
    <name evidence="1" type="ORF">FNK824_LOCUS33873</name>
</gene>
<evidence type="ECO:0000313" key="1">
    <source>
        <dbReference type="EMBL" id="CAF4154720.1"/>
    </source>
</evidence>
<dbReference type="Proteomes" id="UP000663874">
    <property type="component" value="Unassembled WGS sequence"/>
</dbReference>
<organism evidence="1 2">
    <name type="scientific">Rotaria sordida</name>
    <dbReference type="NCBI Taxonomy" id="392033"/>
    <lineage>
        <taxon>Eukaryota</taxon>
        <taxon>Metazoa</taxon>
        <taxon>Spiralia</taxon>
        <taxon>Gnathifera</taxon>
        <taxon>Rotifera</taxon>
        <taxon>Eurotatoria</taxon>
        <taxon>Bdelloidea</taxon>
        <taxon>Philodinida</taxon>
        <taxon>Philodinidae</taxon>
        <taxon>Rotaria</taxon>
    </lineage>
</organism>